<evidence type="ECO:0000256" key="5">
    <source>
        <dbReference type="ARBA" id="ARBA00022777"/>
    </source>
</evidence>
<dbReference type="PANTHER" id="PTHR43711:SF1">
    <property type="entry name" value="HISTIDINE KINASE 1"/>
    <property type="match status" value="1"/>
</dbReference>
<keyword evidence="5" id="KW-0418">Kinase</keyword>
<dbReference type="PANTHER" id="PTHR43711">
    <property type="entry name" value="TWO-COMPONENT HISTIDINE KINASE"/>
    <property type="match status" value="1"/>
</dbReference>
<dbReference type="EC" id="2.7.13.3" evidence="2"/>
<dbReference type="InterPro" id="IPR050736">
    <property type="entry name" value="Sensor_HK_Regulatory"/>
</dbReference>
<dbReference type="GO" id="GO:0000160">
    <property type="term" value="P:phosphorelay signal transduction system"/>
    <property type="evidence" value="ECO:0007669"/>
    <property type="project" value="UniProtKB-KW"/>
</dbReference>
<organism evidence="8 11">
    <name type="scientific">Labilibaculum euxinus</name>
    <dbReference type="NCBI Taxonomy" id="2686357"/>
    <lineage>
        <taxon>Bacteria</taxon>
        <taxon>Pseudomonadati</taxon>
        <taxon>Bacteroidota</taxon>
        <taxon>Bacteroidia</taxon>
        <taxon>Marinilabiliales</taxon>
        <taxon>Marinifilaceae</taxon>
        <taxon>Labilibaculum</taxon>
    </lineage>
</organism>
<reference evidence="8 11" key="2">
    <citation type="submission" date="2019-12" db="EMBL/GenBank/DDBJ databases">
        <title>Draft genome sequence of Labilibaculum sp. strain 44 isolated from deep waters of Black Sea.</title>
        <authorList>
            <person name="Yadav S."/>
            <person name="Villanueva L."/>
        </authorList>
    </citation>
    <scope>NUCLEOTIDE SEQUENCE [LARGE SCALE GENOMIC DNA]</scope>
    <source>
        <strain evidence="8 11">44</strain>
    </source>
</reference>
<evidence type="ECO:0000259" key="7">
    <source>
        <dbReference type="PROSITE" id="PS50109"/>
    </source>
</evidence>
<dbReference type="Proteomes" id="UP000285951">
    <property type="component" value="Unassembled WGS sequence"/>
</dbReference>
<comment type="caution">
    <text evidence="8">The sequence shown here is derived from an EMBL/GenBank/DDBJ whole genome shotgun (WGS) entry which is preliminary data.</text>
</comment>
<dbReference type="EMBL" id="QTZN02000007">
    <property type="protein sequence ID" value="MVB06318.1"/>
    <property type="molecule type" value="Genomic_DNA"/>
</dbReference>
<evidence type="ECO:0000313" key="10">
    <source>
        <dbReference type="Proteomes" id="UP000285951"/>
    </source>
</evidence>
<keyword evidence="10" id="KW-1185">Reference proteome</keyword>
<dbReference type="Proteomes" id="UP000462449">
    <property type="component" value="Unassembled WGS sequence"/>
</dbReference>
<dbReference type="PROSITE" id="PS50109">
    <property type="entry name" value="HIS_KIN"/>
    <property type="match status" value="1"/>
</dbReference>
<dbReference type="PRINTS" id="PR00344">
    <property type="entry name" value="BCTRLSENSOR"/>
</dbReference>
<evidence type="ECO:0000256" key="3">
    <source>
        <dbReference type="ARBA" id="ARBA00022553"/>
    </source>
</evidence>
<protein>
    <recommendedName>
        <fullName evidence="2">histidine kinase</fullName>
        <ecNumber evidence="2">2.7.13.3</ecNumber>
    </recommendedName>
</protein>
<dbReference type="InterPro" id="IPR036890">
    <property type="entry name" value="HATPase_C_sf"/>
</dbReference>
<evidence type="ECO:0000256" key="4">
    <source>
        <dbReference type="ARBA" id="ARBA00022679"/>
    </source>
</evidence>
<dbReference type="InterPro" id="IPR005467">
    <property type="entry name" value="His_kinase_dom"/>
</dbReference>
<proteinExistence type="predicted"/>
<evidence type="ECO:0000313" key="11">
    <source>
        <dbReference type="Proteomes" id="UP000462449"/>
    </source>
</evidence>
<dbReference type="AlphaFoldDB" id="A0A7M4D384"/>
<dbReference type="InterPro" id="IPR003594">
    <property type="entry name" value="HATPase_dom"/>
</dbReference>
<sequence length="108" mass="12246">MTEILSKLISNAIKYTNQGSVEFGFNFKTKTNEIQFYIKDTGIGISSENQELIFEHFYRIDNGREIIYEGAGLGLTIVKEYAKILGGKIRVESVEGKGSQFYFVLPIH</sequence>
<evidence type="ECO:0000256" key="2">
    <source>
        <dbReference type="ARBA" id="ARBA00012438"/>
    </source>
</evidence>
<dbReference type="SMART" id="SM00387">
    <property type="entry name" value="HATPase_c"/>
    <property type="match status" value="1"/>
</dbReference>
<gene>
    <name evidence="9" type="ORF">DWB62_004730</name>
    <name evidence="8" type="ORF">GNY23_04730</name>
</gene>
<dbReference type="FunFam" id="3.30.565.10:FF:000006">
    <property type="entry name" value="Sensor histidine kinase WalK"/>
    <property type="match status" value="1"/>
</dbReference>
<name>A0A7M4D384_9BACT</name>
<accession>A0A7M4D384</accession>
<dbReference type="EMBL" id="WOTW01000007">
    <property type="protein sequence ID" value="MUP37113.1"/>
    <property type="molecule type" value="Genomic_DNA"/>
</dbReference>
<keyword evidence="4" id="KW-0808">Transferase</keyword>
<evidence type="ECO:0000313" key="9">
    <source>
        <dbReference type="EMBL" id="MVB06318.1"/>
    </source>
</evidence>
<dbReference type="SUPFAM" id="SSF55874">
    <property type="entry name" value="ATPase domain of HSP90 chaperone/DNA topoisomerase II/histidine kinase"/>
    <property type="match status" value="1"/>
</dbReference>
<keyword evidence="3" id="KW-0597">Phosphoprotein</keyword>
<feature type="domain" description="Histidine kinase" evidence="7">
    <location>
        <begin position="1"/>
        <end position="108"/>
    </location>
</feature>
<evidence type="ECO:0000256" key="1">
    <source>
        <dbReference type="ARBA" id="ARBA00000085"/>
    </source>
</evidence>
<evidence type="ECO:0000256" key="6">
    <source>
        <dbReference type="ARBA" id="ARBA00023012"/>
    </source>
</evidence>
<reference evidence="9 10" key="1">
    <citation type="submission" date="2019-11" db="EMBL/GenBank/DDBJ databases">
        <title>Draft genome sequence of Labilibaculum sp. strain SYP isolated from Black Sea.</title>
        <authorList>
            <person name="Yadav S."/>
            <person name="Villanueva L."/>
        </authorList>
    </citation>
    <scope>NUCLEOTIDE SEQUENCE [LARGE SCALE GENOMIC DNA]</scope>
    <source>
        <strain evidence="9 10">44</strain>
    </source>
</reference>
<dbReference type="Gene3D" id="3.30.565.10">
    <property type="entry name" value="Histidine kinase-like ATPase, C-terminal domain"/>
    <property type="match status" value="1"/>
</dbReference>
<keyword evidence="6" id="KW-0902">Two-component regulatory system</keyword>
<dbReference type="InterPro" id="IPR004358">
    <property type="entry name" value="Sig_transdc_His_kin-like_C"/>
</dbReference>
<evidence type="ECO:0000313" key="8">
    <source>
        <dbReference type="EMBL" id="MUP37113.1"/>
    </source>
</evidence>
<dbReference type="GO" id="GO:0004673">
    <property type="term" value="F:protein histidine kinase activity"/>
    <property type="evidence" value="ECO:0007669"/>
    <property type="project" value="UniProtKB-EC"/>
</dbReference>
<comment type="catalytic activity">
    <reaction evidence="1">
        <text>ATP + protein L-histidine = ADP + protein N-phospho-L-histidine.</text>
        <dbReference type="EC" id="2.7.13.3"/>
    </reaction>
</comment>
<dbReference type="Pfam" id="PF02518">
    <property type="entry name" value="HATPase_c"/>
    <property type="match status" value="1"/>
</dbReference>